<feature type="region of interest" description="Disordered" evidence="1">
    <location>
        <begin position="295"/>
        <end position="506"/>
    </location>
</feature>
<dbReference type="Ensembl" id="ENSAMXT00005000490.1">
    <property type="protein sequence ID" value="ENSAMXP00005000449.1"/>
    <property type="gene ID" value="ENSAMXG00005000264.1"/>
</dbReference>
<reference evidence="2" key="1">
    <citation type="submission" date="2025-08" db="UniProtKB">
        <authorList>
            <consortium name="Ensembl"/>
        </authorList>
    </citation>
    <scope>IDENTIFICATION</scope>
</reference>
<feature type="region of interest" description="Disordered" evidence="1">
    <location>
        <begin position="604"/>
        <end position="646"/>
    </location>
</feature>
<sequence length="646" mass="69237">MCVYFTTDYTAASVGHVTQGSSPAVGGDYYLDPDAAVPVRPLRSQSFHTSGSTHPYHPAASQYPQYSNPDALPLLIPNQMPTMPQQFPKQHYMPNSPYPYMVNPVPLKGSINPSPLTRNPSNPNLAAPNLPTPYPGPTPGPVQQVGDPAESAAAYGMPPNAPAPGMWPPQQPLFSLANVLSLAMSVAQSFMPPTSMPSNMPQAYLPPMAPQQSYAQMFGAQLQAMGQNEGPYNQAASIAGQFVDTNQHPDPHVQARRPDPHEDNSASARNMSSSEGIQANMPSVAPAITDLPTEVRQPVQSSSNPAAGSRTSPQLEIHARPREKLQEKIIESSSSFSSTSSSNSSSPSSSTSASPQNTVSAPCPRSPPTLCVSDIPAASTSKSRLSPITEEKKPAITVGRFQVTPSVEIPQLTATPKTPQPRPPTPPPSTTPSNNSQSESSTEAEGESENSLSTVTVSPPTKAPFELLNDCSGGAPSWPGGLGTMDSREVEAEEEEMGEGEVRDGEMRQRRISLTLCEVLPGGPQIGNVSQPWISYTRSTSYASSDETESEDEDMWEELQELRDRHLSEVQALQASQKREIEELYERMGKVPPPGIVSPAAMLSSRQRRLSKSGGYPPSRRNSLQRLDMLPPAGNTPSENKPSDNC</sequence>
<feature type="compositionally biased region" description="Pro residues" evidence="1">
    <location>
        <begin position="418"/>
        <end position="430"/>
    </location>
</feature>
<feature type="compositionally biased region" description="Polar residues" evidence="1">
    <location>
        <begin position="265"/>
        <end position="277"/>
    </location>
</feature>
<evidence type="ECO:0000313" key="3">
    <source>
        <dbReference type="Proteomes" id="UP000694621"/>
    </source>
</evidence>
<accession>A0A8B9GPV2</accession>
<feature type="compositionally biased region" description="Polar residues" evidence="1">
    <location>
        <begin position="298"/>
        <end position="314"/>
    </location>
</feature>
<proteinExistence type="predicted"/>
<feature type="compositionally biased region" description="Low complexity" evidence="1">
    <location>
        <begin position="332"/>
        <end position="354"/>
    </location>
</feature>
<name>A0A8B9GPV2_ASTMX</name>
<organism evidence="2 3">
    <name type="scientific">Astyanax mexicanus</name>
    <name type="common">Blind cave fish</name>
    <name type="synonym">Astyanax fasciatus mexicanus</name>
    <dbReference type="NCBI Taxonomy" id="7994"/>
    <lineage>
        <taxon>Eukaryota</taxon>
        <taxon>Metazoa</taxon>
        <taxon>Chordata</taxon>
        <taxon>Craniata</taxon>
        <taxon>Vertebrata</taxon>
        <taxon>Euteleostomi</taxon>
        <taxon>Actinopterygii</taxon>
        <taxon>Neopterygii</taxon>
        <taxon>Teleostei</taxon>
        <taxon>Ostariophysi</taxon>
        <taxon>Characiformes</taxon>
        <taxon>Characoidei</taxon>
        <taxon>Acestrorhamphidae</taxon>
        <taxon>Acestrorhamphinae</taxon>
        <taxon>Astyanax</taxon>
    </lineage>
</organism>
<feature type="compositionally biased region" description="Polar residues" evidence="1">
    <location>
        <begin position="635"/>
        <end position="646"/>
    </location>
</feature>
<feature type="region of interest" description="Disordered" evidence="1">
    <location>
        <begin position="244"/>
        <end position="277"/>
    </location>
</feature>
<protein>
    <recommendedName>
        <fullName evidence="4">WNK lysine deficient protein kinase 4b</fullName>
    </recommendedName>
</protein>
<feature type="compositionally biased region" description="Basic and acidic residues" evidence="1">
    <location>
        <begin position="317"/>
        <end position="330"/>
    </location>
</feature>
<feature type="compositionally biased region" description="Basic and acidic residues" evidence="1">
    <location>
        <begin position="247"/>
        <end position="264"/>
    </location>
</feature>
<dbReference type="AlphaFoldDB" id="A0A8B9GPV2"/>
<feature type="region of interest" description="Disordered" evidence="1">
    <location>
        <begin position="45"/>
        <end position="64"/>
    </location>
</feature>
<feature type="compositionally biased region" description="Low complexity" evidence="1">
    <location>
        <begin position="431"/>
        <end position="441"/>
    </location>
</feature>
<dbReference type="Proteomes" id="UP000694621">
    <property type="component" value="Unplaced"/>
</dbReference>
<evidence type="ECO:0000313" key="2">
    <source>
        <dbReference type="Ensembl" id="ENSAMXP00005000449.1"/>
    </source>
</evidence>
<evidence type="ECO:0008006" key="4">
    <source>
        <dbReference type="Google" id="ProtNLM"/>
    </source>
</evidence>
<evidence type="ECO:0000256" key="1">
    <source>
        <dbReference type="SAM" id="MobiDB-lite"/>
    </source>
</evidence>